<evidence type="ECO:0000313" key="3">
    <source>
        <dbReference type="Proteomes" id="UP001150614"/>
    </source>
</evidence>
<gene>
    <name evidence="2" type="ORF">NMG11_26785</name>
</gene>
<dbReference type="EMBL" id="JANCLL010000046">
    <property type="protein sequence ID" value="MDD1947430.1"/>
    <property type="molecule type" value="Genomic_DNA"/>
</dbReference>
<keyword evidence="1" id="KW-0175">Coiled coil</keyword>
<dbReference type="RefSeq" id="WP_274129426.1">
    <property type="nucleotide sequence ID" value="NZ_JANCLL010000046.1"/>
</dbReference>
<protein>
    <submittedName>
        <fullName evidence="2">Uncharacterized protein</fullName>
    </submittedName>
</protein>
<feature type="coiled-coil region" evidence="1">
    <location>
        <begin position="21"/>
        <end position="48"/>
    </location>
</feature>
<organism evidence="2 3">
    <name type="scientific">Pseudomonas carnis</name>
    <dbReference type="NCBI Taxonomy" id="2487355"/>
    <lineage>
        <taxon>Bacteria</taxon>
        <taxon>Pseudomonadati</taxon>
        <taxon>Pseudomonadota</taxon>
        <taxon>Gammaproteobacteria</taxon>
        <taxon>Pseudomonadales</taxon>
        <taxon>Pseudomonadaceae</taxon>
        <taxon>Pseudomonas</taxon>
    </lineage>
</organism>
<keyword evidence="3" id="KW-1185">Reference proteome</keyword>
<evidence type="ECO:0000256" key="1">
    <source>
        <dbReference type="SAM" id="Coils"/>
    </source>
</evidence>
<sequence>MSKVIQTVEELDAVLHWRGKHAKAIKELDALQQLLNQRDEQVETLKLQRQGEAAACAHEWTDDGEFTLTCTKCGKTENHEPYGWVQTRGNAINHFTQEWDVVEAWEDQGFEYKAMFDHAEQPAPVAVVPERKTWDGLRATACNLKAEAWNACLDELKRLNPSL</sequence>
<comment type="caution">
    <text evidence="2">The sequence shown here is derived from an EMBL/GenBank/DDBJ whole genome shotgun (WGS) entry which is preliminary data.</text>
</comment>
<accession>A0ABT5RP64</accession>
<name>A0ABT5RP64_9PSED</name>
<reference evidence="2" key="1">
    <citation type="submission" date="2022-07" db="EMBL/GenBank/DDBJ databases">
        <title>Draft genome of Pseudomonas carnis strain LP isolated from cheese.</title>
        <authorList>
            <person name="Wolfe B.E."/>
        </authorList>
    </citation>
    <scope>NUCLEOTIDE SEQUENCE</scope>
    <source>
        <strain evidence="2">LP</strain>
    </source>
</reference>
<evidence type="ECO:0000313" key="2">
    <source>
        <dbReference type="EMBL" id="MDD1947430.1"/>
    </source>
</evidence>
<dbReference type="Proteomes" id="UP001150614">
    <property type="component" value="Unassembled WGS sequence"/>
</dbReference>
<proteinExistence type="predicted"/>